<evidence type="ECO:0000313" key="6">
    <source>
        <dbReference type="Proteomes" id="UP001556367"/>
    </source>
</evidence>
<evidence type="ECO:0000259" key="4">
    <source>
        <dbReference type="PROSITE" id="PS51186"/>
    </source>
</evidence>
<comment type="similarity">
    <text evidence="1">Belongs to the acetyltransferase family. GNAT subfamily.</text>
</comment>
<evidence type="ECO:0000313" key="5">
    <source>
        <dbReference type="EMBL" id="KAL0959146.1"/>
    </source>
</evidence>
<organism evidence="5 6">
    <name type="scientific">Hohenbuehelia grisea</name>
    <dbReference type="NCBI Taxonomy" id="104357"/>
    <lineage>
        <taxon>Eukaryota</taxon>
        <taxon>Fungi</taxon>
        <taxon>Dikarya</taxon>
        <taxon>Basidiomycota</taxon>
        <taxon>Agaricomycotina</taxon>
        <taxon>Agaricomycetes</taxon>
        <taxon>Agaricomycetidae</taxon>
        <taxon>Agaricales</taxon>
        <taxon>Pleurotineae</taxon>
        <taxon>Pleurotaceae</taxon>
        <taxon>Hohenbuehelia</taxon>
    </lineage>
</organism>
<dbReference type="PANTHER" id="PTHR13256:SF16">
    <property type="entry name" value="ALPHA_BETA-TUBULIN-N-ACETYLTRANSFERASE 9"/>
    <property type="match status" value="1"/>
</dbReference>
<dbReference type="PANTHER" id="PTHR13256">
    <property type="entry name" value="N-ACETYLTRANSFERASE 9"/>
    <property type="match status" value="1"/>
</dbReference>
<dbReference type="InterPro" id="IPR016181">
    <property type="entry name" value="Acyl_CoA_acyltransferase"/>
</dbReference>
<dbReference type="EMBL" id="JASNQZ010000003">
    <property type="protein sequence ID" value="KAL0959146.1"/>
    <property type="molecule type" value="Genomic_DNA"/>
</dbReference>
<evidence type="ECO:0000256" key="1">
    <source>
        <dbReference type="ARBA" id="ARBA00009342"/>
    </source>
</evidence>
<feature type="domain" description="N-acetyltransferase" evidence="4">
    <location>
        <begin position="34"/>
        <end position="230"/>
    </location>
</feature>
<keyword evidence="3" id="KW-0012">Acyltransferase</keyword>
<dbReference type="SUPFAM" id="SSF55729">
    <property type="entry name" value="Acyl-CoA N-acyltransferases (Nat)"/>
    <property type="match status" value="1"/>
</dbReference>
<reference evidence="6" key="1">
    <citation type="submission" date="2024-06" db="EMBL/GenBank/DDBJ databases">
        <title>Multi-omics analyses provide insights into the biosynthesis of the anticancer antibiotic pleurotin in Hohenbuehelia grisea.</title>
        <authorList>
            <person name="Weaver J.A."/>
            <person name="Alberti F."/>
        </authorList>
    </citation>
    <scope>NUCLEOTIDE SEQUENCE [LARGE SCALE GENOMIC DNA]</scope>
    <source>
        <strain evidence="6">T-177</strain>
    </source>
</reference>
<keyword evidence="6" id="KW-1185">Reference proteome</keyword>
<sequence>MKANENIVLAGFNIILVPYGKHHVPTYHTWMQDEELRELTASEPLSLEEEYDMQQKWQLDEDKLTFIIHARPEPDRGAELSKPILPSDPRNAKFPMIGDVNLFLKGSNNPSEPDTSEEPSDPFEAEVEIMIAEPAYRRKGLALEALQLMLGYATGSPTGLFLPSGSTDITAKAIHVVEIPKSPLPVPATSLVTRISDSNEPSIKLFEKLGFSIVKRVPVFSEVEMRWGAI</sequence>
<evidence type="ECO:0000256" key="3">
    <source>
        <dbReference type="ARBA" id="ARBA00023315"/>
    </source>
</evidence>
<comment type="caution">
    <text evidence="5">The sequence shown here is derived from an EMBL/GenBank/DDBJ whole genome shotgun (WGS) entry which is preliminary data.</text>
</comment>
<dbReference type="Gene3D" id="3.40.630.30">
    <property type="match status" value="1"/>
</dbReference>
<protein>
    <recommendedName>
        <fullName evidence="4">N-acetyltransferase domain-containing protein</fullName>
    </recommendedName>
</protein>
<dbReference type="Proteomes" id="UP001556367">
    <property type="component" value="Unassembled WGS sequence"/>
</dbReference>
<dbReference type="Pfam" id="PF13302">
    <property type="entry name" value="Acetyltransf_3"/>
    <property type="match status" value="1"/>
</dbReference>
<name>A0ABR3JTL1_9AGAR</name>
<dbReference type="PROSITE" id="PS51186">
    <property type="entry name" value="GNAT"/>
    <property type="match status" value="1"/>
</dbReference>
<proteinExistence type="inferred from homology"/>
<evidence type="ECO:0000256" key="2">
    <source>
        <dbReference type="ARBA" id="ARBA00022679"/>
    </source>
</evidence>
<accession>A0ABR3JTL1</accession>
<keyword evidence="2" id="KW-0808">Transferase</keyword>
<gene>
    <name evidence="5" type="ORF">HGRIS_014433</name>
</gene>
<dbReference type="InterPro" id="IPR000182">
    <property type="entry name" value="GNAT_dom"/>
</dbReference>
<dbReference type="InterPro" id="IPR039135">
    <property type="entry name" value="NAT9-like"/>
</dbReference>